<dbReference type="VEuPathDB" id="FungiDB:sscle_10g075120"/>
<reference evidence="2" key="1">
    <citation type="journal article" date="2017" name="Genome Biol. Evol.">
        <title>The complete genome sequence of the phytopathogenic fungus Sclerotinia sclerotiorum reveals insights into the genome architecture of broad host range pathogens.</title>
        <authorList>
            <person name="Derbyshire M."/>
            <person name="Denton-Giles M."/>
            <person name="Hegedus D."/>
            <person name="Seifbarghy S."/>
            <person name="Rollins J."/>
            <person name="van Kan J."/>
            <person name="Seidl M.F."/>
            <person name="Faino L."/>
            <person name="Mbengue M."/>
            <person name="Navaud O."/>
            <person name="Raffaele S."/>
            <person name="Hammond-Kosack K."/>
            <person name="Heard S."/>
            <person name="Oliver R."/>
        </authorList>
    </citation>
    <scope>NUCLEOTIDE SEQUENCE [LARGE SCALE GENOMIC DNA]</scope>
    <source>
        <strain evidence="2">ATCC 18683 / 1980 / Ss-1</strain>
    </source>
</reference>
<dbReference type="EMBL" id="CP017823">
    <property type="protein sequence ID" value="APA12742.1"/>
    <property type="molecule type" value="Genomic_DNA"/>
</dbReference>
<protein>
    <submittedName>
        <fullName evidence="1">Uncharacterized protein</fullName>
    </submittedName>
</protein>
<evidence type="ECO:0000313" key="2">
    <source>
        <dbReference type="Proteomes" id="UP000177798"/>
    </source>
</evidence>
<name>A0A1D9QD94_SCLS1</name>
<gene>
    <name evidence="1" type="ORF">sscle_10g075120</name>
</gene>
<proteinExistence type="predicted"/>
<dbReference type="Proteomes" id="UP000177798">
    <property type="component" value="Chromosome 10"/>
</dbReference>
<organism evidence="1 2">
    <name type="scientific">Sclerotinia sclerotiorum (strain ATCC 18683 / 1980 / Ss-1)</name>
    <name type="common">White mold</name>
    <name type="synonym">Whetzelinia sclerotiorum</name>
    <dbReference type="NCBI Taxonomy" id="665079"/>
    <lineage>
        <taxon>Eukaryota</taxon>
        <taxon>Fungi</taxon>
        <taxon>Dikarya</taxon>
        <taxon>Ascomycota</taxon>
        <taxon>Pezizomycotina</taxon>
        <taxon>Leotiomycetes</taxon>
        <taxon>Helotiales</taxon>
        <taxon>Sclerotiniaceae</taxon>
        <taxon>Sclerotinia</taxon>
    </lineage>
</organism>
<accession>A0A1D9QD94</accession>
<sequence length="95" mass="10406">MNEDNREVEAEGLDVIVEESGWELPDDKERLIEVSGVGITCVEDIGLLVPKLLLALVPEELRLNVGVGVTSTEQACRPCNPALRLRIAFHVKADV</sequence>
<evidence type="ECO:0000313" key="1">
    <source>
        <dbReference type="EMBL" id="APA12742.1"/>
    </source>
</evidence>
<dbReference type="AlphaFoldDB" id="A0A1D9QD94"/>